<dbReference type="PANTHER" id="PTHR46825">
    <property type="entry name" value="D-ALANYL-D-ALANINE-CARBOXYPEPTIDASE/ENDOPEPTIDASE AMPH"/>
    <property type="match status" value="1"/>
</dbReference>
<protein>
    <recommendedName>
        <fullName evidence="2">Beta-lactamase-related domain-containing protein</fullName>
    </recommendedName>
</protein>
<dbReference type="InterPro" id="IPR001466">
    <property type="entry name" value="Beta-lactam-related"/>
</dbReference>
<dbReference type="RefSeq" id="WP_346030913.1">
    <property type="nucleotide sequence ID" value="NZ_BAAANV010000066.1"/>
</dbReference>
<name>A0ABN2C550_9MICO</name>
<reference evidence="3 4" key="1">
    <citation type="journal article" date="2019" name="Int. J. Syst. Evol. Microbiol.">
        <title>The Global Catalogue of Microorganisms (GCM) 10K type strain sequencing project: providing services to taxonomists for standard genome sequencing and annotation.</title>
        <authorList>
            <consortium name="The Broad Institute Genomics Platform"/>
            <consortium name="The Broad Institute Genome Sequencing Center for Infectious Disease"/>
            <person name="Wu L."/>
            <person name="Ma J."/>
        </authorList>
    </citation>
    <scope>NUCLEOTIDE SEQUENCE [LARGE SCALE GENOMIC DNA]</scope>
    <source>
        <strain evidence="3 4">JCM 14588</strain>
    </source>
</reference>
<feature type="compositionally biased region" description="Polar residues" evidence="1">
    <location>
        <begin position="330"/>
        <end position="348"/>
    </location>
</feature>
<feature type="domain" description="Beta-lactamase-related" evidence="2">
    <location>
        <begin position="50"/>
        <end position="297"/>
    </location>
</feature>
<gene>
    <name evidence="3" type="ORF">GCM10009762_27060</name>
</gene>
<feature type="compositionally biased region" description="Polar residues" evidence="1">
    <location>
        <begin position="313"/>
        <end position="323"/>
    </location>
</feature>
<dbReference type="Gene3D" id="3.40.710.10">
    <property type="entry name" value="DD-peptidase/beta-lactamase superfamily"/>
    <property type="match status" value="1"/>
</dbReference>
<organism evidence="3 4">
    <name type="scientific">Dermacoccus barathri</name>
    <dbReference type="NCBI Taxonomy" id="322601"/>
    <lineage>
        <taxon>Bacteria</taxon>
        <taxon>Bacillati</taxon>
        <taxon>Actinomycetota</taxon>
        <taxon>Actinomycetes</taxon>
        <taxon>Micrococcales</taxon>
        <taxon>Dermacoccaceae</taxon>
        <taxon>Dermacoccus</taxon>
    </lineage>
</organism>
<evidence type="ECO:0000313" key="4">
    <source>
        <dbReference type="Proteomes" id="UP001501288"/>
    </source>
</evidence>
<evidence type="ECO:0000256" key="1">
    <source>
        <dbReference type="SAM" id="MobiDB-lite"/>
    </source>
</evidence>
<feature type="region of interest" description="Disordered" evidence="1">
    <location>
        <begin position="313"/>
        <end position="379"/>
    </location>
</feature>
<dbReference type="SUPFAM" id="SSF56601">
    <property type="entry name" value="beta-lactamase/transpeptidase-like"/>
    <property type="match status" value="1"/>
</dbReference>
<dbReference type="InterPro" id="IPR012338">
    <property type="entry name" value="Beta-lactam/transpept-like"/>
</dbReference>
<keyword evidence="4" id="KW-1185">Reference proteome</keyword>
<sequence length="379" mass="41382">MRNNSMRILKWRFLALPFLLLALTVGLLRPGAASALPAAPADTDPQKLARETRESLGWSGLAMRVLSRDTIETEYLAGTDGTGRPLTADTALPVGSVSKSFTALAVLQFVHAGDVELDAPVARYLTWIPNDETTVRDLLTHRSGLSAREGLDAAERYDNSSRAVTKAARDLPLEGLGHARTFAYSDANYLLLGALVERLAARDFGDPLERSLLRPLGLTRTVATAQGARRVDMGAGSQWSFHHTRAVSARYDASGAPFGYVMSNLDDLTRYVRWFQSRSDAVVPAKLRRLARRARAPQANLWHTDSVGARACSTATARGSSNTPERRSVRSPTSSCCRNSTVRSSSSDVAIPKRSPPPGRSRLRRGPDARRPRRLPERA</sequence>
<dbReference type="Pfam" id="PF00144">
    <property type="entry name" value="Beta-lactamase"/>
    <property type="match status" value="1"/>
</dbReference>
<comment type="caution">
    <text evidence="3">The sequence shown here is derived from an EMBL/GenBank/DDBJ whole genome shotgun (WGS) entry which is preliminary data.</text>
</comment>
<evidence type="ECO:0000259" key="2">
    <source>
        <dbReference type="Pfam" id="PF00144"/>
    </source>
</evidence>
<dbReference type="InterPro" id="IPR050491">
    <property type="entry name" value="AmpC-like"/>
</dbReference>
<dbReference type="EMBL" id="BAAANV010000066">
    <property type="protein sequence ID" value="GAA1552937.1"/>
    <property type="molecule type" value="Genomic_DNA"/>
</dbReference>
<dbReference type="Proteomes" id="UP001501288">
    <property type="component" value="Unassembled WGS sequence"/>
</dbReference>
<accession>A0ABN2C550</accession>
<feature type="compositionally biased region" description="Basic and acidic residues" evidence="1">
    <location>
        <begin position="365"/>
        <end position="379"/>
    </location>
</feature>
<evidence type="ECO:0000313" key="3">
    <source>
        <dbReference type="EMBL" id="GAA1552937.1"/>
    </source>
</evidence>
<dbReference type="PANTHER" id="PTHR46825:SF9">
    <property type="entry name" value="BETA-LACTAMASE-RELATED DOMAIN-CONTAINING PROTEIN"/>
    <property type="match status" value="1"/>
</dbReference>
<proteinExistence type="predicted"/>